<keyword evidence="6" id="KW-1185">Reference proteome</keyword>
<dbReference type="PANTHER" id="PTHR46250">
    <property type="entry name" value="MYB/SANT-LIKE DNA-BINDING DOMAIN PROTEIN-RELATED"/>
    <property type="match status" value="1"/>
</dbReference>
<reference evidence="5" key="1">
    <citation type="submission" date="2019-12" db="EMBL/GenBank/DDBJ databases">
        <authorList>
            <person name="Scholes J."/>
        </authorList>
    </citation>
    <scope>NUCLEOTIDE SEQUENCE</scope>
</reference>
<dbReference type="OrthoDB" id="1746344at2759"/>
<dbReference type="Pfam" id="PF12776">
    <property type="entry name" value="Myb_DNA-bind_3"/>
    <property type="match status" value="1"/>
</dbReference>
<evidence type="ECO:0000259" key="3">
    <source>
        <dbReference type="Pfam" id="PF12776"/>
    </source>
</evidence>
<feature type="domain" description="Myb/SANT-like" evidence="3">
    <location>
        <begin position="235"/>
        <end position="331"/>
    </location>
</feature>
<dbReference type="AlphaFoldDB" id="A0A9N7RRR2"/>
<comment type="caution">
    <text evidence="5">The sequence shown here is derived from an EMBL/GenBank/DDBJ whole genome shotgun (WGS) entry which is preliminary data.</text>
</comment>
<dbReference type="EMBL" id="CACSLK010034108">
    <property type="protein sequence ID" value="CAA0841292.1"/>
    <property type="molecule type" value="Genomic_DNA"/>
</dbReference>
<dbReference type="PANTHER" id="PTHR46250:SF18">
    <property type="entry name" value="MYB_SANT-LIKE DOMAIN-CONTAINING PROTEIN"/>
    <property type="match status" value="1"/>
</dbReference>
<dbReference type="Pfam" id="PF13359">
    <property type="entry name" value="DDE_Tnp_4"/>
    <property type="match status" value="1"/>
</dbReference>
<evidence type="ECO:0000259" key="4">
    <source>
        <dbReference type="Pfam" id="PF13359"/>
    </source>
</evidence>
<protein>
    <submittedName>
        <fullName evidence="5">Uncharacterized protein</fullName>
    </submittedName>
</protein>
<sequence length="484" mass="54989">GCLGALDGTYIPVRVPGRLPPRYRNRKSSIFVNVLGVCTQEMNFSYVLTGWEGSAADSRILRDAVHRRGGLPVPSGNYYLCDDGYTNGPGFLAPYRGVRYHLDEFGEGNRVPTNHKELFNLRHARARNIIERAFGVLKMRWAVLRSKTYFDIRTQNKIILACCLLQNFIRATMHLDPMENEGDNMMNRQRNSEAHDPFDYVDVVEPTTEWTNMRDALAISIGGRNSQAAGQCRVWNEDEDRALIVGLRDLVARGWKCDNGFRNGYAIILEQHMHHMFPGTTIIAEPHITSKISVWKKNYGLLSEMLATSGFGWSETGNMITVREEDVWKDYIKAHPKVKSMRYKPWPLFPDWMEIFGKDRATGEGAVGFTDAVKVVHLVSLSVMEKKKRNVEVEYKIIGLLSSVCQETNNRLSELSTRVGQQVDAKAQRIAVYDALKKIPNLTTDERVIVARYLSKNVDEMELFFSLDDDGRSSMVYQILSGSS</sequence>
<accession>A0A9N7RRR2</accession>
<comment type="cofactor">
    <cofactor evidence="1">
        <name>a divalent metal cation</name>
        <dbReference type="ChEBI" id="CHEBI:60240"/>
    </cofactor>
</comment>
<evidence type="ECO:0000256" key="1">
    <source>
        <dbReference type="ARBA" id="ARBA00001968"/>
    </source>
</evidence>
<gene>
    <name evidence="5" type="ORF">SHERM_07307</name>
</gene>
<dbReference type="InterPro" id="IPR027806">
    <property type="entry name" value="HARBI1_dom"/>
</dbReference>
<dbReference type="GO" id="GO:0046872">
    <property type="term" value="F:metal ion binding"/>
    <property type="evidence" value="ECO:0007669"/>
    <property type="project" value="UniProtKB-KW"/>
</dbReference>
<organism evidence="5 6">
    <name type="scientific">Striga hermonthica</name>
    <name type="common">Purple witchweed</name>
    <name type="synonym">Buchnera hermonthica</name>
    <dbReference type="NCBI Taxonomy" id="68872"/>
    <lineage>
        <taxon>Eukaryota</taxon>
        <taxon>Viridiplantae</taxon>
        <taxon>Streptophyta</taxon>
        <taxon>Embryophyta</taxon>
        <taxon>Tracheophyta</taxon>
        <taxon>Spermatophyta</taxon>
        <taxon>Magnoliopsida</taxon>
        <taxon>eudicotyledons</taxon>
        <taxon>Gunneridae</taxon>
        <taxon>Pentapetalae</taxon>
        <taxon>asterids</taxon>
        <taxon>lamiids</taxon>
        <taxon>Lamiales</taxon>
        <taxon>Orobanchaceae</taxon>
        <taxon>Buchnereae</taxon>
        <taxon>Striga</taxon>
    </lineage>
</organism>
<feature type="domain" description="DDE Tnp4" evidence="4">
    <location>
        <begin position="6"/>
        <end position="167"/>
    </location>
</feature>
<evidence type="ECO:0000256" key="2">
    <source>
        <dbReference type="ARBA" id="ARBA00022723"/>
    </source>
</evidence>
<evidence type="ECO:0000313" key="5">
    <source>
        <dbReference type="EMBL" id="CAA0841292.1"/>
    </source>
</evidence>
<feature type="non-terminal residue" evidence="5">
    <location>
        <position position="484"/>
    </location>
</feature>
<keyword evidence="2" id="KW-0479">Metal-binding</keyword>
<dbReference type="Proteomes" id="UP001153555">
    <property type="component" value="Unassembled WGS sequence"/>
</dbReference>
<evidence type="ECO:0000313" key="6">
    <source>
        <dbReference type="Proteomes" id="UP001153555"/>
    </source>
</evidence>
<name>A0A9N7RRR2_STRHE</name>
<proteinExistence type="predicted"/>
<dbReference type="InterPro" id="IPR024752">
    <property type="entry name" value="Myb/SANT-like_dom"/>
</dbReference>